<evidence type="ECO:0000313" key="2">
    <source>
        <dbReference type="Proteomes" id="UP000095287"/>
    </source>
</evidence>
<proteinExistence type="predicted"/>
<dbReference type="AlphaFoldDB" id="A0A1I7ZYT1"/>
<dbReference type="Proteomes" id="UP000095287">
    <property type="component" value="Unplaced"/>
</dbReference>
<evidence type="ECO:0000256" key="1">
    <source>
        <dbReference type="SAM" id="MobiDB-lite"/>
    </source>
</evidence>
<accession>A0A1I7ZYT1</accession>
<name>A0A1I7ZYT1_9BILA</name>
<dbReference type="WBParaSite" id="L893_g30986.t1">
    <property type="protein sequence ID" value="L893_g30986.t1"/>
    <property type="gene ID" value="L893_g30986"/>
</dbReference>
<reference evidence="3" key="1">
    <citation type="submission" date="2016-11" db="UniProtKB">
        <authorList>
            <consortium name="WormBaseParasite"/>
        </authorList>
    </citation>
    <scope>IDENTIFICATION</scope>
</reference>
<evidence type="ECO:0000313" key="3">
    <source>
        <dbReference type="WBParaSite" id="L893_g30986.t1"/>
    </source>
</evidence>
<protein>
    <submittedName>
        <fullName evidence="3">TORC_N domain-containing protein</fullName>
    </submittedName>
</protein>
<keyword evidence="2" id="KW-1185">Reference proteome</keyword>
<sequence length="85" mass="9896">MPDSFRILVMSNPHQNPELSSSPDSRRSSLSEQSDQEKFANLVTGKFPTRDAQQVMKDIDASRERSRYLREKAYQKMDDFSHIMT</sequence>
<feature type="region of interest" description="Disordered" evidence="1">
    <location>
        <begin position="11"/>
        <end position="37"/>
    </location>
</feature>
<organism evidence="2 3">
    <name type="scientific">Steinernema glaseri</name>
    <dbReference type="NCBI Taxonomy" id="37863"/>
    <lineage>
        <taxon>Eukaryota</taxon>
        <taxon>Metazoa</taxon>
        <taxon>Ecdysozoa</taxon>
        <taxon>Nematoda</taxon>
        <taxon>Chromadorea</taxon>
        <taxon>Rhabditida</taxon>
        <taxon>Tylenchina</taxon>
        <taxon>Panagrolaimomorpha</taxon>
        <taxon>Strongyloidoidea</taxon>
        <taxon>Steinernematidae</taxon>
        <taxon>Steinernema</taxon>
    </lineage>
</organism>